<comment type="caution">
    <text evidence="1">The sequence shown here is derived from an EMBL/GenBank/DDBJ whole genome shotgun (WGS) entry which is preliminary data.</text>
</comment>
<protein>
    <submittedName>
        <fullName evidence="1">Uncharacterized protein</fullName>
    </submittedName>
</protein>
<keyword evidence="2" id="KW-1185">Reference proteome</keyword>
<proteinExistence type="predicted"/>
<evidence type="ECO:0000313" key="2">
    <source>
        <dbReference type="Proteomes" id="UP000826195"/>
    </source>
</evidence>
<gene>
    <name evidence="1" type="ORF">KQX54_007678</name>
</gene>
<dbReference type="Proteomes" id="UP000826195">
    <property type="component" value="Unassembled WGS sequence"/>
</dbReference>
<accession>A0AAV7IQS4</accession>
<reference evidence="1 2" key="1">
    <citation type="journal article" date="2021" name="J. Hered.">
        <title>A chromosome-level genome assembly of the parasitoid wasp, Cotesia glomerata (Hymenoptera: Braconidae).</title>
        <authorList>
            <person name="Pinto B.J."/>
            <person name="Weis J.J."/>
            <person name="Gamble T."/>
            <person name="Ode P.J."/>
            <person name="Paul R."/>
            <person name="Zaspel J.M."/>
        </authorList>
    </citation>
    <scope>NUCLEOTIDE SEQUENCE [LARGE SCALE GENOMIC DNA]</scope>
    <source>
        <strain evidence="1">CgM1</strain>
    </source>
</reference>
<name>A0AAV7IQS4_COTGL</name>
<sequence>MYISGMWDPRELVLAPELTNPDYCGPAQWCARAGVQTRDDTIVFEDKECAVNVPWLITETLCAHRL</sequence>
<dbReference type="EMBL" id="JAHXZJ010000001">
    <property type="protein sequence ID" value="KAH0567214.1"/>
    <property type="molecule type" value="Genomic_DNA"/>
</dbReference>
<dbReference type="AlphaFoldDB" id="A0AAV7IQS4"/>
<organism evidence="1 2">
    <name type="scientific">Cotesia glomerata</name>
    <name type="common">Lepidopteran parasitic wasp</name>
    <name type="synonym">Apanteles glomeratus</name>
    <dbReference type="NCBI Taxonomy" id="32391"/>
    <lineage>
        <taxon>Eukaryota</taxon>
        <taxon>Metazoa</taxon>
        <taxon>Ecdysozoa</taxon>
        <taxon>Arthropoda</taxon>
        <taxon>Hexapoda</taxon>
        <taxon>Insecta</taxon>
        <taxon>Pterygota</taxon>
        <taxon>Neoptera</taxon>
        <taxon>Endopterygota</taxon>
        <taxon>Hymenoptera</taxon>
        <taxon>Apocrita</taxon>
        <taxon>Ichneumonoidea</taxon>
        <taxon>Braconidae</taxon>
        <taxon>Microgastrinae</taxon>
        <taxon>Cotesia</taxon>
    </lineage>
</organism>
<evidence type="ECO:0000313" key="1">
    <source>
        <dbReference type="EMBL" id="KAH0567214.1"/>
    </source>
</evidence>